<feature type="compositionally biased region" description="Low complexity" evidence="1">
    <location>
        <begin position="66"/>
        <end position="79"/>
    </location>
</feature>
<keyword evidence="3" id="KW-1185">Reference proteome</keyword>
<reference evidence="2 3" key="1">
    <citation type="submission" date="2016-10" db="EMBL/GenBank/DDBJ databases">
        <title>The genome sequence of Colletotrichum fioriniae PJ7.</title>
        <authorList>
            <person name="Baroncelli R."/>
        </authorList>
    </citation>
    <scope>NUCLEOTIDE SEQUENCE [LARGE SCALE GENOMIC DNA]</scope>
    <source>
        <strain evidence="2">Col 31</strain>
    </source>
</reference>
<comment type="caution">
    <text evidence="2">The sequence shown here is derived from an EMBL/GenBank/DDBJ whole genome shotgun (WGS) entry which is preliminary data.</text>
</comment>
<dbReference type="EMBL" id="MLGG01000016">
    <property type="protein sequence ID" value="KAK1457423.1"/>
    <property type="molecule type" value="Genomic_DNA"/>
</dbReference>
<name>A0AAI9XRF1_9PEZI</name>
<dbReference type="Proteomes" id="UP001239795">
    <property type="component" value="Unassembled WGS sequence"/>
</dbReference>
<feature type="compositionally biased region" description="Basic and acidic residues" evidence="1">
    <location>
        <begin position="45"/>
        <end position="56"/>
    </location>
</feature>
<protein>
    <submittedName>
        <fullName evidence="2">Uncharacterized protein</fullName>
    </submittedName>
</protein>
<organism evidence="2 3">
    <name type="scientific">Colletotrichum melonis</name>
    <dbReference type="NCBI Taxonomy" id="1209925"/>
    <lineage>
        <taxon>Eukaryota</taxon>
        <taxon>Fungi</taxon>
        <taxon>Dikarya</taxon>
        <taxon>Ascomycota</taxon>
        <taxon>Pezizomycotina</taxon>
        <taxon>Sordariomycetes</taxon>
        <taxon>Hypocreomycetidae</taxon>
        <taxon>Glomerellales</taxon>
        <taxon>Glomerellaceae</taxon>
        <taxon>Colletotrichum</taxon>
        <taxon>Colletotrichum acutatum species complex</taxon>
    </lineage>
</organism>
<feature type="region of interest" description="Disordered" evidence="1">
    <location>
        <begin position="29"/>
        <end position="86"/>
    </location>
</feature>
<evidence type="ECO:0000313" key="3">
    <source>
        <dbReference type="Proteomes" id="UP001239795"/>
    </source>
</evidence>
<proteinExistence type="predicted"/>
<accession>A0AAI9XRF1</accession>
<dbReference type="AlphaFoldDB" id="A0AAI9XRF1"/>
<evidence type="ECO:0000313" key="2">
    <source>
        <dbReference type="EMBL" id="KAK1457423.1"/>
    </source>
</evidence>
<sequence>MTQVGDGCPVPTRCCMPCTKTKARAPTRVPSATGSIFNIPPDSATAEKSEHHRSTADRSFLTGLFPFNSSSPPTSASRSLQTLDSL</sequence>
<gene>
    <name evidence="2" type="ORF">CMEL01_15903</name>
</gene>
<evidence type="ECO:0000256" key="1">
    <source>
        <dbReference type="SAM" id="MobiDB-lite"/>
    </source>
</evidence>